<name>A0A0F8YCZ8_9ZZZZ</name>
<organism evidence="1">
    <name type="scientific">marine sediment metagenome</name>
    <dbReference type="NCBI Taxonomy" id="412755"/>
    <lineage>
        <taxon>unclassified sequences</taxon>
        <taxon>metagenomes</taxon>
        <taxon>ecological metagenomes</taxon>
    </lineage>
</organism>
<proteinExistence type="predicted"/>
<dbReference type="AlphaFoldDB" id="A0A0F8YCZ8"/>
<dbReference type="EMBL" id="LAZR01057670">
    <property type="protein sequence ID" value="KKK71575.1"/>
    <property type="molecule type" value="Genomic_DNA"/>
</dbReference>
<accession>A0A0F8YCZ8</accession>
<gene>
    <name evidence="1" type="ORF">LCGC14_2912520</name>
</gene>
<evidence type="ECO:0000313" key="1">
    <source>
        <dbReference type="EMBL" id="KKK71575.1"/>
    </source>
</evidence>
<protein>
    <submittedName>
        <fullName evidence="1">Uncharacterized protein</fullName>
    </submittedName>
</protein>
<comment type="caution">
    <text evidence="1">The sequence shown here is derived from an EMBL/GenBank/DDBJ whole genome shotgun (WGS) entry which is preliminary data.</text>
</comment>
<sequence length="63" mass="7395">MICPNCPAKQSVPMILFTYTYSWKDGKPLWCDEYYRCPVCKTEVGTKAIIIHYKENKDDSKSR</sequence>
<reference evidence="1" key="1">
    <citation type="journal article" date="2015" name="Nature">
        <title>Complex archaea that bridge the gap between prokaryotes and eukaryotes.</title>
        <authorList>
            <person name="Spang A."/>
            <person name="Saw J.H."/>
            <person name="Jorgensen S.L."/>
            <person name="Zaremba-Niedzwiedzka K."/>
            <person name="Martijn J."/>
            <person name="Lind A.E."/>
            <person name="van Eijk R."/>
            <person name="Schleper C."/>
            <person name="Guy L."/>
            <person name="Ettema T.J."/>
        </authorList>
    </citation>
    <scope>NUCLEOTIDE SEQUENCE</scope>
</reference>